<dbReference type="EMBL" id="MTHB01000013">
    <property type="protein sequence ID" value="OXC80535.1"/>
    <property type="molecule type" value="Genomic_DNA"/>
</dbReference>
<dbReference type="eggNOG" id="COG0745">
    <property type="taxonomic scope" value="Bacteria"/>
</dbReference>
<dbReference type="PANTHER" id="PTHR43547:SF2">
    <property type="entry name" value="HYBRID SIGNAL TRANSDUCTION HISTIDINE KINASE C"/>
    <property type="match status" value="1"/>
</dbReference>
<dbReference type="InterPro" id="IPR004358">
    <property type="entry name" value="Sig_transdc_His_kin-like_C"/>
</dbReference>
<reference evidence="11" key="1">
    <citation type="submission" date="2017-01" db="EMBL/GenBank/DDBJ databases">
        <title>Genome Analysis of Deinococcus marmoris KOPRI26562.</title>
        <authorList>
            <person name="Kim J.H."/>
            <person name="Oh H.-M."/>
        </authorList>
    </citation>
    <scope>NUCLEOTIDE SEQUENCE [LARGE SCALE GENOMIC DNA]</scope>
    <source>
        <strain evidence="11">PAMC 26633</strain>
    </source>
</reference>
<comment type="catalytic activity">
    <reaction evidence="1">
        <text>ATP + protein L-histidine = ADP + protein N-phospho-L-histidine.</text>
        <dbReference type="EC" id="2.7.13.3"/>
    </reaction>
</comment>
<evidence type="ECO:0000256" key="1">
    <source>
        <dbReference type="ARBA" id="ARBA00000085"/>
    </source>
</evidence>
<dbReference type="GO" id="GO:0032259">
    <property type="term" value="P:methylation"/>
    <property type="evidence" value="ECO:0007669"/>
    <property type="project" value="UniProtKB-KW"/>
</dbReference>
<feature type="modified residue" description="4-aspartylphosphate" evidence="7">
    <location>
        <position position="292"/>
    </location>
</feature>
<evidence type="ECO:0000256" key="4">
    <source>
        <dbReference type="ARBA" id="ARBA00022553"/>
    </source>
</evidence>
<keyword evidence="5 10" id="KW-0808">Transferase</keyword>
<dbReference type="CDD" id="cd17580">
    <property type="entry name" value="REC_2_DhkD-like"/>
    <property type="match status" value="1"/>
</dbReference>
<comment type="caution">
    <text evidence="10">The sequence shown here is derived from an EMBL/GenBank/DDBJ whole genome shotgun (WGS) entry which is preliminary data.</text>
</comment>
<proteinExistence type="predicted"/>
<name>A0A226XAK9_CABSO</name>
<dbReference type="InterPro" id="IPR003594">
    <property type="entry name" value="HATPase_dom"/>
</dbReference>
<dbReference type="SMART" id="SM00387">
    <property type="entry name" value="HATPase_c"/>
    <property type="match status" value="1"/>
</dbReference>
<dbReference type="SUPFAM" id="SSF52172">
    <property type="entry name" value="CheY-like"/>
    <property type="match status" value="1"/>
</dbReference>
<dbReference type="GO" id="GO:0000155">
    <property type="term" value="F:phosphorelay sensor kinase activity"/>
    <property type="evidence" value="ECO:0007669"/>
    <property type="project" value="InterPro"/>
</dbReference>
<keyword evidence="4 7" id="KW-0597">Phosphoprotein</keyword>
<evidence type="ECO:0000256" key="5">
    <source>
        <dbReference type="ARBA" id="ARBA00022679"/>
    </source>
</evidence>
<sequence length="364" mass="39197">MATLAHELRNPLAPMRNVVDLLHLKNFADPQMLWARDVLDRQMTQMTHLVDGLLEVSRISEGKITLRREVLDLATALKYAAEACQPIVTAASHTLTVELPHQPIFINADPTRFSQIVQNLLNNAAKYTPNGGAIWLTVRREDEQAVISVRDNGIGIATEHLPSLFEIFTQLDAGLERSQGGLGIGLSLVRTLTELHGGSVSAHSAGAGLGSEIIVRFPLSNEPSATAISHVSDLPARNAARRRVLIVDDNEDAAESLAMLLQAEGYDALTASDGRTGIRIADEFSAEAIILDIGLPDMTGYEVAQAVRQSQPGKSALVIALTGWGQKQDKQDAELAGCDFHFTKPVDLERLLAILADGSVDPGA</sequence>
<dbReference type="Gene3D" id="3.40.50.2300">
    <property type="match status" value="1"/>
</dbReference>
<dbReference type="Gene3D" id="3.30.565.10">
    <property type="entry name" value="Histidine kinase-like ATPase, C-terminal domain"/>
    <property type="match status" value="1"/>
</dbReference>
<dbReference type="Pfam" id="PF00072">
    <property type="entry name" value="Response_reg"/>
    <property type="match status" value="1"/>
</dbReference>
<dbReference type="PROSITE" id="PS50110">
    <property type="entry name" value="RESPONSE_REGULATORY"/>
    <property type="match status" value="1"/>
</dbReference>
<feature type="domain" description="Histidine kinase" evidence="8">
    <location>
        <begin position="3"/>
        <end position="221"/>
    </location>
</feature>
<evidence type="ECO:0000256" key="7">
    <source>
        <dbReference type="PROSITE-ProRule" id="PRU00169"/>
    </source>
</evidence>
<dbReference type="Gene3D" id="1.10.287.130">
    <property type="match status" value="1"/>
</dbReference>
<dbReference type="PRINTS" id="PR00344">
    <property type="entry name" value="BCTRLSENSOR"/>
</dbReference>
<dbReference type="GO" id="GO:0008168">
    <property type="term" value="F:methyltransferase activity"/>
    <property type="evidence" value="ECO:0007669"/>
    <property type="project" value="UniProtKB-KW"/>
</dbReference>
<evidence type="ECO:0000259" key="9">
    <source>
        <dbReference type="PROSITE" id="PS50110"/>
    </source>
</evidence>
<evidence type="ECO:0000313" key="10">
    <source>
        <dbReference type="EMBL" id="OXC80535.1"/>
    </source>
</evidence>
<dbReference type="InterPro" id="IPR005467">
    <property type="entry name" value="His_kinase_dom"/>
</dbReference>
<dbReference type="InterPro" id="IPR036890">
    <property type="entry name" value="HATPase_C_sf"/>
</dbReference>
<dbReference type="Pfam" id="PF02518">
    <property type="entry name" value="HATPase_c"/>
    <property type="match status" value="1"/>
</dbReference>
<dbReference type="SMART" id="SM00388">
    <property type="entry name" value="HisKA"/>
    <property type="match status" value="1"/>
</dbReference>
<dbReference type="AlphaFoldDB" id="A0A226XAK9"/>
<dbReference type="InterPro" id="IPR001789">
    <property type="entry name" value="Sig_transdc_resp-reg_receiver"/>
</dbReference>
<gene>
    <name evidence="10" type="ORF">BSU04_01435</name>
</gene>
<dbReference type="InterPro" id="IPR036097">
    <property type="entry name" value="HisK_dim/P_sf"/>
</dbReference>
<dbReference type="CDD" id="cd00082">
    <property type="entry name" value="HisKA"/>
    <property type="match status" value="1"/>
</dbReference>
<keyword evidence="10" id="KW-0489">Methyltransferase</keyword>
<dbReference type="SUPFAM" id="SSF47384">
    <property type="entry name" value="Homodimeric domain of signal transducing histidine kinase"/>
    <property type="match status" value="1"/>
</dbReference>
<dbReference type="eggNOG" id="COG2202">
    <property type="taxonomic scope" value="Bacteria"/>
</dbReference>
<feature type="domain" description="Response regulatory" evidence="9">
    <location>
        <begin position="243"/>
        <end position="359"/>
    </location>
</feature>
<dbReference type="eggNOG" id="COG5002">
    <property type="taxonomic scope" value="Bacteria"/>
</dbReference>
<dbReference type="PANTHER" id="PTHR43547">
    <property type="entry name" value="TWO-COMPONENT HISTIDINE KINASE"/>
    <property type="match status" value="1"/>
</dbReference>
<dbReference type="InterPro" id="IPR003661">
    <property type="entry name" value="HisK_dim/P_dom"/>
</dbReference>
<evidence type="ECO:0000259" key="8">
    <source>
        <dbReference type="PROSITE" id="PS50109"/>
    </source>
</evidence>
<evidence type="ECO:0000256" key="6">
    <source>
        <dbReference type="ARBA" id="ARBA00022777"/>
    </source>
</evidence>
<dbReference type="InterPro" id="IPR011006">
    <property type="entry name" value="CheY-like_superfamily"/>
</dbReference>
<keyword evidence="6" id="KW-0418">Kinase</keyword>
<accession>A0A226XAK9</accession>
<organism evidence="10 11">
    <name type="scientific">Caballeronia sordidicola</name>
    <name type="common">Burkholderia sordidicola</name>
    <dbReference type="NCBI Taxonomy" id="196367"/>
    <lineage>
        <taxon>Bacteria</taxon>
        <taxon>Pseudomonadati</taxon>
        <taxon>Pseudomonadota</taxon>
        <taxon>Betaproteobacteria</taxon>
        <taxon>Burkholderiales</taxon>
        <taxon>Burkholderiaceae</taxon>
        <taxon>Caballeronia</taxon>
    </lineage>
</organism>
<dbReference type="Proteomes" id="UP000214720">
    <property type="component" value="Unassembled WGS sequence"/>
</dbReference>
<comment type="subcellular location">
    <subcellularLocation>
        <location evidence="2">Cell inner membrane</location>
        <topology evidence="2">Multi-pass membrane protein</topology>
    </subcellularLocation>
</comment>
<evidence type="ECO:0000256" key="3">
    <source>
        <dbReference type="ARBA" id="ARBA00012438"/>
    </source>
</evidence>
<dbReference type="PROSITE" id="PS50109">
    <property type="entry name" value="HIS_KIN"/>
    <property type="match status" value="1"/>
</dbReference>
<dbReference type="SUPFAM" id="SSF55874">
    <property type="entry name" value="ATPase domain of HSP90 chaperone/DNA topoisomerase II/histidine kinase"/>
    <property type="match status" value="1"/>
</dbReference>
<evidence type="ECO:0000313" key="11">
    <source>
        <dbReference type="Proteomes" id="UP000214720"/>
    </source>
</evidence>
<evidence type="ECO:0000256" key="2">
    <source>
        <dbReference type="ARBA" id="ARBA00004429"/>
    </source>
</evidence>
<dbReference type="SMART" id="SM00448">
    <property type="entry name" value="REC"/>
    <property type="match status" value="1"/>
</dbReference>
<dbReference type="FunFam" id="3.30.565.10:FF:000006">
    <property type="entry name" value="Sensor histidine kinase WalK"/>
    <property type="match status" value="1"/>
</dbReference>
<protein>
    <recommendedName>
        <fullName evidence="3">histidine kinase</fullName>
        <ecNumber evidence="3">2.7.13.3</ecNumber>
    </recommendedName>
</protein>
<dbReference type="GO" id="GO:0005886">
    <property type="term" value="C:plasma membrane"/>
    <property type="evidence" value="ECO:0007669"/>
    <property type="project" value="UniProtKB-SubCell"/>
</dbReference>
<dbReference type="Pfam" id="PF00512">
    <property type="entry name" value="HisKA"/>
    <property type="match status" value="1"/>
</dbReference>
<dbReference type="EC" id="2.7.13.3" evidence="3"/>